<dbReference type="Proteomes" id="UP001222087">
    <property type="component" value="Chromosome"/>
</dbReference>
<evidence type="ECO:0000256" key="1">
    <source>
        <dbReference type="SAM" id="Phobius"/>
    </source>
</evidence>
<dbReference type="PANTHER" id="PTHR43751">
    <property type="entry name" value="SULFATASE"/>
    <property type="match status" value="1"/>
</dbReference>
<dbReference type="EMBL" id="CP119078">
    <property type="protein sequence ID" value="WED42519.1"/>
    <property type="molecule type" value="Genomic_DNA"/>
</dbReference>
<feature type="transmembrane region" description="Helical" evidence="1">
    <location>
        <begin position="12"/>
        <end position="30"/>
    </location>
</feature>
<feature type="domain" description="Sulfatase N-terminal" evidence="2">
    <location>
        <begin position="184"/>
        <end position="520"/>
    </location>
</feature>
<keyword evidence="1" id="KW-0812">Transmembrane</keyword>
<dbReference type="InterPro" id="IPR000917">
    <property type="entry name" value="Sulfatase_N"/>
</dbReference>
<dbReference type="RefSeq" id="WP_275088341.1">
    <property type="nucleotide sequence ID" value="NZ_CP119078.1"/>
</dbReference>
<feature type="transmembrane region" description="Helical" evidence="1">
    <location>
        <begin position="120"/>
        <end position="141"/>
    </location>
</feature>
<keyword evidence="4" id="KW-1185">Reference proteome</keyword>
<organism evidence="3 4">
    <name type="scientific">Legionella cardiaca</name>
    <dbReference type="NCBI Taxonomy" id="1071983"/>
    <lineage>
        <taxon>Bacteria</taxon>
        <taxon>Pseudomonadati</taxon>
        <taxon>Pseudomonadota</taxon>
        <taxon>Gammaproteobacteria</taxon>
        <taxon>Legionellales</taxon>
        <taxon>Legionellaceae</taxon>
        <taxon>Legionella</taxon>
    </lineage>
</organism>
<accession>A0ABY8ARX7</accession>
<evidence type="ECO:0000313" key="4">
    <source>
        <dbReference type="Proteomes" id="UP001222087"/>
    </source>
</evidence>
<keyword evidence="1" id="KW-1133">Transmembrane helix</keyword>
<dbReference type="InterPro" id="IPR052701">
    <property type="entry name" value="GAG_Ulvan_Degrading_Sulfatases"/>
</dbReference>
<dbReference type="SUPFAM" id="SSF53649">
    <property type="entry name" value="Alkaline phosphatase-like"/>
    <property type="match status" value="1"/>
</dbReference>
<dbReference type="Pfam" id="PF00884">
    <property type="entry name" value="Sulfatase"/>
    <property type="match status" value="1"/>
</dbReference>
<feature type="transmembrane region" description="Helical" evidence="1">
    <location>
        <begin position="50"/>
        <end position="74"/>
    </location>
</feature>
<feature type="transmembrane region" description="Helical" evidence="1">
    <location>
        <begin position="148"/>
        <end position="170"/>
    </location>
</feature>
<proteinExistence type="predicted"/>
<gene>
    <name evidence="3" type="ORF">PXX05_11440</name>
</gene>
<dbReference type="Gene3D" id="3.40.720.10">
    <property type="entry name" value="Alkaline Phosphatase, subunit A"/>
    <property type="match status" value="1"/>
</dbReference>
<keyword evidence="1" id="KW-0472">Membrane</keyword>
<evidence type="ECO:0000259" key="2">
    <source>
        <dbReference type="Pfam" id="PF00884"/>
    </source>
</evidence>
<sequence>MKTNFFRHAFTHFALFNLIFLILQFIYVLAQGGSFLKAIPLPFAVHLQIAMAALIQLGLYLCLTILQTFWLWGLKDSYLEKPSLEFWLLIIYFLSLLTILSLNCYFFPLSLFSRLFLPEISIHVIQLVMIACLLGISLLMLKALLKAYLLAPVSISALLGAISLLFFMTYRQIPIDSNRQSTQPNIIIIGVDSLSPERINKTDTPNLNQFISNSAHFKEAISPLARTYSAWASILTGLYPLHHQARYNLMPAELVKSSKSIAWTMQNMGYQTIFATDERRFSTIDKDFGFQTIVGPQLGVNDILLGTFYDFPLSNFLINLPISRWLFPYNYLNRASHFSYYPNSFSQALENSIAQSNPQKPLFLAVHFAIPHWPYAWAASSPAEVGDIYSVKEREGLYFAAIHEADKQVGLLLNYLRQAGLLENSMVIILSDHGESLYESGSRKTNPQKYQGTQKSHLVDYFKRKTSTELEMSAGHGSDLLSPSQFHCLLAFNIYNKNQQINPKQEIGTRVALIDLAPTIFSFLNLPLRPNFDGISLFDAILNKQPLPEKRIFILESGELPNQIVSRERARVLGKLLYEVNFQNNQLQIRKERLPLLDALKLYGILEGEWLVALYPDDSKYITVILNLNDGQWTDDLNSSFAKSSPVGPMLKQLLEFYQKELSSYPKSKVTPNLLE</sequence>
<dbReference type="PANTHER" id="PTHR43751:SF3">
    <property type="entry name" value="SULFATASE N-TERMINAL DOMAIN-CONTAINING PROTEIN"/>
    <property type="match status" value="1"/>
</dbReference>
<dbReference type="InterPro" id="IPR017850">
    <property type="entry name" value="Alkaline_phosphatase_core_sf"/>
</dbReference>
<name>A0ABY8ARX7_9GAMM</name>
<evidence type="ECO:0000313" key="3">
    <source>
        <dbReference type="EMBL" id="WED42519.1"/>
    </source>
</evidence>
<reference evidence="3 4" key="1">
    <citation type="submission" date="2023-02" db="EMBL/GenBank/DDBJ databases">
        <title>Genome Sequence of L. cardiaca H63T.</title>
        <authorList>
            <person name="Lopez A.E."/>
            <person name="Cianciotto N.P."/>
        </authorList>
    </citation>
    <scope>NUCLEOTIDE SEQUENCE [LARGE SCALE GENOMIC DNA]</scope>
    <source>
        <strain evidence="3 4">H63</strain>
    </source>
</reference>
<feature type="transmembrane region" description="Helical" evidence="1">
    <location>
        <begin position="86"/>
        <end position="108"/>
    </location>
</feature>
<protein>
    <submittedName>
        <fullName evidence="3">Sulfatase-like hydrolase/transferase</fullName>
    </submittedName>
</protein>